<dbReference type="Gene3D" id="3.40.50.720">
    <property type="entry name" value="NAD(P)-binding Rossmann-like Domain"/>
    <property type="match status" value="1"/>
</dbReference>
<name>A0ABZ1BNQ5_9FIRM</name>
<evidence type="ECO:0000313" key="5">
    <source>
        <dbReference type="Proteomes" id="UP001333102"/>
    </source>
</evidence>
<dbReference type="PANTHER" id="PTHR43818:SF11">
    <property type="entry name" value="BCDNA.GH03377"/>
    <property type="match status" value="1"/>
</dbReference>
<dbReference type="RefSeq" id="WP_324668767.1">
    <property type="nucleotide sequence ID" value="NZ_CP141614.1"/>
</dbReference>
<dbReference type="Pfam" id="PF22725">
    <property type="entry name" value="GFO_IDH_MocA_C3"/>
    <property type="match status" value="1"/>
</dbReference>
<sequence>MREGPLRVALAGVAGHGAAHARRFLQMQATGSVRVVAFAEPAPERRPEVVRELSDAGAIRYDDLSHVPDGAGVEAVVIATPIHLHHPMTLHALARGWHVLLEKPAAPTPQELAEMLAARRRSGRIVAVNFQHTARPGFRQLLALVRVGAIGPVQRVIGRGLWLRDAAYYARSWAGRLRVDGRWVLDGTLMNPFAHLVNQALIVASPDLDRPAAPVAVTAELYHANPIESEDTACARILTREGVEILIYTTLTFAGQRLPSLEVQGSEGTARWDYQDRVTLVGRHGESRPLPTLPAGPDVADNFVAAVRGEPVALYSPLSHSVSHVLVAAGAFLSCWPPSPIPDALRERVRTPQGTLAWAVPEIDRWIDVASSRHALFSEAGVPWARAGVTVGLERLQSFAPPGEGR</sequence>
<dbReference type="InterPro" id="IPR036291">
    <property type="entry name" value="NAD(P)-bd_dom_sf"/>
</dbReference>
<gene>
    <name evidence="4" type="ORF">VLY81_13615</name>
</gene>
<dbReference type="Gene3D" id="3.30.360.10">
    <property type="entry name" value="Dihydrodipicolinate Reductase, domain 2"/>
    <property type="match status" value="1"/>
</dbReference>
<protein>
    <submittedName>
        <fullName evidence="4">Gfo/Idh/MocA family oxidoreductase</fullName>
    </submittedName>
</protein>
<reference evidence="5" key="1">
    <citation type="submission" date="2023-12" db="EMBL/GenBank/DDBJ databases">
        <title>Novel isolates from deep terrestrial aquifers shed light on the physiology and ecology of the class Limnochordia.</title>
        <authorList>
            <person name="Karnachuk O.V."/>
            <person name="Lukina A.P."/>
            <person name="Avakyan M.R."/>
            <person name="Kadnikov V."/>
            <person name="Begmatov S."/>
            <person name="Beletsky A.V."/>
            <person name="Mardanov A.V."/>
            <person name="Ravin N.V."/>
        </authorList>
    </citation>
    <scope>NUCLEOTIDE SEQUENCE [LARGE SCALE GENOMIC DNA]</scope>
    <source>
        <strain evidence="5">LN</strain>
    </source>
</reference>
<dbReference type="EMBL" id="CP141614">
    <property type="protein sequence ID" value="WRP14441.1"/>
    <property type="molecule type" value="Genomic_DNA"/>
</dbReference>
<dbReference type="InterPro" id="IPR055170">
    <property type="entry name" value="GFO_IDH_MocA-like_dom"/>
</dbReference>
<dbReference type="Pfam" id="PF01408">
    <property type="entry name" value="GFO_IDH_MocA"/>
    <property type="match status" value="1"/>
</dbReference>
<proteinExistence type="predicted"/>
<keyword evidence="5" id="KW-1185">Reference proteome</keyword>
<dbReference type="InterPro" id="IPR050463">
    <property type="entry name" value="Gfo/Idh/MocA_oxidrdct_glycsds"/>
</dbReference>
<evidence type="ECO:0000259" key="3">
    <source>
        <dbReference type="Pfam" id="PF22725"/>
    </source>
</evidence>
<keyword evidence="1" id="KW-0560">Oxidoreductase</keyword>
<feature type="domain" description="Gfo/Idh/MocA-like oxidoreductase N-terminal" evidence="2">
    <location>
        <begin position="6"/>
        <end position="130"/>
    </location>
</feature>
<dbReference type="Proteomes" id="UP001333102">
    <property type="component" value="Chromosome"/>
</dbReference>
<evidence type="ECO:0000313" key="4">
    <source>
        <dbReference type="EMBL" id="WRP14441.1"/>
    </source>
</evidence>
<dbReference type="SUPFAM" id="SSF51735">
    <property type="entry name" value="NAD(P)-binding Rossmann-fold domains"/>
    <property type="match status" value="1"/>
</dbReference>
<feature type="domain" description="GFO/IDH/MocA-like oxidoreductase" evidence="3">
    <location>
        <begin position="138"/>
        <end position="270"/>
    </location>
</feature>
<dbReference type="PANTHER" id="PTHR43818">
    <property type="entry name" value="BCDNA.GH03377"/>
    <property type="match status" value="1"/>
</dbReference>
<accession>A0ABZ1BNQ5</accession>
<evidence type="ECO:0000259" key="2">
    <source>
        <dbReference type="Pfam" id="PF01408"/>
    </source>
</evidence>
<dbReference type="SUPFAM" id="SSF55347">
    <property type="entry name" value="Glyceraldehyde-3-phosphate dehydrogenase-like, C-terminal domain"/>
    <property type="match status" value="1"/>
</dbReference>
<organism evidence="4 5">
    <name type="scientific">Geochorda subterranea</name>
    <dbReference type="NCBI Taxonomy" id="3109564"/>
    <lineage>
        <taxon>Bacteria</taxon>
        <taxon>Bacillati</taxon>
        <taxon>Bacillota</taxon>
        <taxon>Limnochordia</taxon>
        <taxon>Limnochordales</taxon>
        <taxon>Geochordaceae</taxon>
        <taxon>Geochorda</taxon>
    </lineage>
</organism>
<evidence type="ECO:0000256" key="1">
    <source>
        <dbReference type="ARBA" id="ARBA00023002"/>
    </source>
</evidence>
<dbReference type="InterPro" id="IPR000683">
    <property type="entry name" value="Gfo/Idh/MocA-like_OxRdtase_N"/>
</dbReference>